<gene>
    <name evidence="2" type="ORF">IFM89_020616</name>
</gene>
<dbReference type="PANTHER" id="PTHR37252:SF3">
    <property type="entry name" value="POLYADENYLATE-BINDING PROTEIN-INTERACTING PROTEIN 6"/>
    <property type="match status" value="1"/>
</dbReference>
<keyword evidence="3" id="KW-1185">Reference proteome</keyword>
<evidence type="ECO:0008006" key="4">
    <source>
        <dbReference type="Google" id="ProtNLM"/>
    </source>
</evidence>
<organism evidence="2 3">
    <name type="scientific">Coptis chinensis</name>
    <dbReference type="NCBI Taxonomy" id="261450"/>
    <lineage>
        <taxon>Eukaryota</taxon>
        <taxon>Viridiplantae</taxon>
        <taxon>Streptophyta</taxon>
        <taxon>Embryophyta</taxon>
        <taxon>Tracheophyta</taxon>
        <taxon>Spermatophyta</taxon>
        <taxon>Magnoliopsida</taxon>
        <taxon>Ranunculales</taxon>
        <taxon>Ranunculaceae</taxon>
        <taxon>Coptidoideae</taxon>
        <taxon>Coptis</taxon>
    </lineage>
</organism>
<dbReference type="AlphaFoldDB" id="A0A835IDM9"/>
<proteinExistence type="predicted"/>
<sequence>MDPKKSSLNPYASSYIPLSKRGKGSENRPAYVYPEDSVGDDKTSLTKHPAIHKRWTNRNLSEESEMDLAILSRNYPGVSDQSIVDVYFANAGDLEASLDMLKQLEFPVEFDQCLPDTLDIGDVADFGSSAEVTTVIPKAILGEASGSSSGASKYVQ</sequence>
<dbReference type="InterPro" id="IPR041806">
    <property type="entry name" value="CID5/6/7_CUE"/>
</dbReference>
<evidence type="ECO:0000313" key="2">
    <source>
        <dbReference type="EMBL" id="KAF9614762.1"/>
    </source>
</evidence>
<protein>
    <recommendedName>
        <fullName evidence="4">CUE domain-containing protein</fullName>
    </recommendedName>
</protein>
<evidence type="ECO:0000313" key="3">
    <source>
        <dbReference type="Proteomes" id="UP000631114"/>
    </source>
</evidence>
<evidence type="ECO:0000256" key="1">
    <source>
        <dbReference type="SAM" id="MobiDB-lite"/>
    </source>
</evidence>
<reference evidence="2 3" key="1">
    <citation type="submission" date="2020-10" db="EMBL/GenBank/DDBJ databases">
        <title>The Coptis chinensis genome and diversification of protoberbering-type alkaloids.</title>
        <authorList>
            <person name="Wang B."/>
            <person name="Shu S."/>
            <person name="Song C."/>
            <person name="Liu Y."/>
        </authorList>
    </citation>
    <scope>NUCLEOTIDE SEQUENCE [LARGE SCALE GENOMIC DNA]</scope>
    <source>
        <strain evidence="2">HL-2020</strain>
        <tissue evidence="2">Leaf</tissue>
    </source>
</reference>
<feature type="compositionally biased region" description="Polar residues" evidence="1">
    <location>
        <begin position="1"/>
        <end position="12"/>
    </location>
</feature>
<comment type="caution">
    <text evidence="2">The sequence shown here is derived from an EMBL/GenBank/DDBJ whole genome shotgun (WGS) entry which is preliminary data.</text>
</comment>
<dbReference type="EMBL" id="JADFTS010000003">
    <property type="protein sequence ID" value="KAF9614762.1"/>
    <property type="molecule type" value="Genomic_DNA"/>
</dbReference>
<dbReference type="PANTHER" id="PTHR37252">
    <property type="entry name" value="POLYADENYLATE-BINDING PROTEIN-INTERACTING PROTEIN 6"/>
    <property type="match status" value="1"/>
</dbReference>
<dbReference type="OrthoDB" id="769720at2759"/>
<feature type="region of interest" description="Disordered" evidence="1">
    <location>
        <begin position="1"/>
        <end position="45"/>
    </location>
</feature>
<name>A0A835IDM9_9MAGN</name>
<dbReference type="InterPro" id="IPR038981">
    <property type="entry name" value="CID5/CID6"/>
</dbReference>
<dbReference type="Proteomes" id="UP000631114">
    <property type="component" value="Unassembled WGS sequence"/>
</dbReference>
<dbReference type="CDD" id="cd14371">
    <property type="entry name" value="CUE_CID7_like"/>
    <property type="match status" value="1"/>
</dbReference>
<accession>A0A835IDM9</accession>